<evidence type="ECO:0000256" key="1">
    <source>
        <dbReference type="SAM" id="MobiDB-lite"/>
    </source>
</evidence>
<protein>
    <submittedName>
        <fullName evidence="2">Uncharacterized protein</fullName>
    </submittedName>
</protein>
<name>A0A810KTF2_9ACTN</name>
<reference evidence="2" key="1">
    <citation type="submission" date="2020-08" db="EMBL/GenBank/DDBJ databases">
        <title>Whole genome shotgun sequence of Actinocatenispora sera NBRC 101916.</title>
        <authorList>
            <person name="Komaki H."/>
            <person name="Tamura T."/>
        </authorList>
    </citation>
    <scope>NUCLEOTIDE SEQUENCE</scope>
    <source>
        <strain evidence="2">NBRC 101916</strain>
    </source>
</reference>
<dbReference type="EMBL" id="AP023354">
    <property type="protein sequence ID" value="BCJ25895.1"/>
    <property type="molecule type" value="Genomic_DNA"/>
</dbReference>
<accession>A0A810KTF2</accession>
<organism evidence="2 3">
    <name type="scientific">Actinocatenispora sera</name>
    <dbReference type="NCBI Taxonomy" id="390989"/>
    <lineage>
        <taxon>Bacteria</taxon>
        <taxon>Bacillati</taxon>
        <taxon>Actinomycetota</taxon>
        <taxon>Actinomycetes</taxon>
        <taxon>Micromonosporales</taxon>
        <taxon>Micromonosporaceae</taxon>
        <taxon>Actinocatenispora</taxon>
    </lineage>
</organism>
<dbReference type="OrthoDB" id="4515757at2"/>
<keyword evidence="3" id="KW-1185">Reference proteome</keyword>
<evidence type="ECO:0000313" key="2">
    <source>
        <dbReference type="EMBL" id="BCJ25895.1"/>
    </source>
</evidence>
<dbReference type="RefSeq" id="WP_051801913.1">
    <property type="nucleotide sequence ID" value="NZ_AP023354.1"/>
</dbReference>
<evidence type="ECO:0000313" key="3">
    <source>
        <dbReference type="Proteomes" id="UP000680750"/>
    </source>
</evidence>
<dbReference type="AlphaFoldDB" id="A0A810KTF2"/>
<feature type="region of interest" description="Disordered" evidence="1">
    <location>
        <begin position="102"/>
        <end position="126"/>
    </location>
</feature>
<sequence length="624" mass="67790">MTIDASRNTVTFRLGSDRTLTAEVPARAADGIRRAWRTVADEHDARPETVTAIDCRWQPSVMDTRYLELTFDDVDVTYAFARPAVDGWDAALADATRALEDAPHQALQHPTAPRPAAEAATSGDRPGELLPVVHSMSLPAGRELWDTVPAFAVVDTALFATLARITTTPDGMLAAESVGWDEISGQEEFLSMAKDAALRLMAGLDMETVTSDGEIALVRIRHDEQVAGSAIVLANLHGTILERYGWDAQIVAIPYPNELMIVPADSPAMDQLRALVRNAEARSATFRPTLIRLTATGREILLEGGAEPEPTEDPATDPAVNVVNFHRGTDDVHSALMTARDDHAVRRAWAQVVERDGVRAGQVTAVAAHWEPSVADKEFIAETFGDVQHFFIMGRPDENGWDEAYETARRLNEEVQRQRIEEELANASQGILESTRDAAVLPVLRSTSLPSSDWIKETRPSWPVVGDAIYATLARVALTPRGTVGMGHILHSQVTDDEDFQRQAADAVAAVLDGLVLEATDELGAADEPGGDTTCRVTRRDGLLAAGAICLPDFHERICAITGWPELVIAITCPDHMYLARPGTSAADTLRTMVAESAVEDRELRPTLLRCTADGFELLLESAL</sequence>
<proteinExistence type="predicted"/>
<dbReference type="Proteomes" id="UP000680750">
    <property type="component" value="Chromosome"/>
</dbReference>
<dbReference type="KEGG" id="aser:Asera_00030"/>
<feature type="compositionally biased region" description="Low complexity" evidence="1">
    <location>
        <begin position="110"/>
        <end position="121"/>
    </location>
</feature>
<gene>
    <name evidence="2" type="ORF">Asera_00030</name>
</gene>